<dbReference type="Gene3D" id="1.20.5.1930">
    <property type="match status" value="1"/>
</dbReference>
<dbReference type="SUPFAM" id="SSF55874">
    <property type="entry name" value="ATPase domain of HSP90 chaperone/DNA topoisomerase II/histidine kinase"/>
    <property type="match status" value="1"/>
</dbReference>
<evidence type="ECO:0000256" key="4">
    <source>
        <dbReference type="ARBA" id="ARBA00022553"/>
    </source>
</evidence>
<comment type="subcellular location">
    <subcellularLocation>
        <location evidence="2">Membrane</location>
    </subcellularLocation>
</comment>
<dbReference type="PANTHER" id="PTHR24421">
    <property type="entry name" value="NITRATE/NITRITE SENSOR PROTEIN NARX-RELATED"/>
    <property type="match status" value="1"/>
</dbReference>
<dbReference type="Gene3D" id="3.30.565.10">
    <property type="entry name" value="Histidine kinase-like ATPase, C-terminal domain"/>
    <property type="match status" value="1"/>
</dbReference>
<comment type="catalytic activity">
    <reaction evidence="1">
        <text>ATP + protein L-histidine = ADP + protein N-phospho-L-histidine.</text>
        <dbReference type="EC" id="2.7.13.3"/>
    </reaction>
</comment>
<dbReference type="InterPro" id="IPR036890">
    <property type="entry name" value="HATPase_C_sf"/>
</dbReference>
<dbReference type="InterPro" id="IPR003594">
    <property type="entry name" value="HATPase_dom"/>
</dbReference>
<evidence type="ECO:0000259" key="9">
    <source>
        <dbReference type="PROSITE" id="PS50109"/>
    </source>
</evidence>
<feature type="transmembrane region" description="Helical" evidence="8">
    <location>
        <begin position="71"/>
        <end position="92"/>
    </location>
</feature>
<dbReference type="Proteomes" id="UP001431010">
    <property type="component" value="Chromosome"/>
</dbReference>
<keyword evidence="6 11" id="KW-0418">Kinase</keyword>
<keyword evidence="4" id="KW-0597">Phosphoprotein</keyword>
<keyword evidence="12" id="KW-1185">Reference proteome</keyword>
<feature type="domain" description="HAMP" evidence="10">
    <location>
        <begin position="248"/>
        <end position="300"/>
    </location>
</feature>
<dbReference type="InterPro" id="IPR003660">
    <property type="entry name" value="HAMP_dom"/>
</dbReference>
<gene>
    <name evidence="11" type="ORF">LQG66_10460</name>
</gene>
<organism evidence="11 12">
    <name type="scientific">Bradyrhizobium ontarionense</name>
    <dbReference type="NCBI Taxonomy" id="2898149"/>
    <lineage>
        <taxon>Bacteria</taxon>
        <taxon>Pseudomonadati</taxon>
        <taxon>Pseudomonadota</taxon>
        <taxon>Alphaproteobacteria</taxon>
        <taxon>Hyphomicrobiales</taxon>
        <taxon>Nitrobacteraceae</taxon>
        <taxon>Bradyrhizobium</taxon>
    </lineage>
</organism>
<evidence type="ECO:0000256" key="6">
    <source>
        <dbReference type="ARBA" id="ARBA00022777"/>
    </source>
</evidence>
<protein>
    <recommendedName>
        <fullName evidence="3">histidine kinase</fullName>
        <ecNumber evidence="3">2.7.13.3</ecNumber>
    </recommendedName>
</protein>
<dbReference type="GO" id="GO:0016301">
    <property type="term" value="F:kinase activity"/>
    <property type="evidence" value="ECO:0007669"/>
    <property type="project" value="UniProtKB-KW"/>
</dbReference>
<dbReference type="SMART" id="SM00387">
    <property type="entry name" value="HATPase_c"/>
    <property type="match status" value="1"/>
</dbReference>
<dbReference type="PROSITE" id="PS50109">
    <property type="entry name" value="HIS_KIN"/>
    <property type="match status" value="1"/>
</dbReference>
<dbReference type="Pfam" id="PF07730">
    <property type="entry name" value="HisKA_3"/>
    <property type="match status" value="1"/>
</dbReference>
<evidence type="ECO:0000259" key="10">
    <source>
        <dbReference type="PROSITE" id="PS50885"/>
    </source>
</evidence>
<dbReference type="PROSITE" id="PS50885">
    <property type="entry name" value="HAMP"/>
    <property type="match status" value="1"/>
</dbReference>
<dbReference type="Pfam" id="PF02518">
    <property type="entry name" value="HATPase_c"/>
    <property type="match status" value="1"/>
</dbReference>
<evidence type="ECO:0000256" key="5">
    <source>
        <dbReference type="ARBA" id="ARBA00022679"/>
    </source>
</evidence>
<evidence type="ECO:0000256" key="8">
    <source>
        <dbReference type="SAM" id="Phobius"/>
    </source>
</evidence>
<evidence type="ECO:0000256" key="3">
    <source>
        <dbReference type="ARBA" id="ARBA00012438"/>
    </source>
</evidence>
<keyword evidence="8" id="KW-1133">Transmembrane helix</keyword>
<name>A0ABY3RGT0_9BRAD</name>
<dbReference type="EMBL" id="CP088156">
    <property type="protein sequence ID" value="UFZ06685.1"/>
    <property type="molecule type" value="Genomic_DNA"/>
</dbReference>
<feature type="transmembrane region" description="Helical" evidence="8">
    <location>
        <begin position="229"/>
        <end position="252"/>
    </location>
</feature>
<evidence type="ECO:0000256" key="7">
    <source>
        <dbReference type="ARBA" id="ARBA00023012"/>
    </source>
</evidence>
<keyword evidence="8" id="KW-0472">Membrane</keyword>
<evidence type="ECO:0000256" key="1">
    <source>
        <dbReference type="ARBA" id="ARBA00000085"/>
    </source>
</evidence>
<keyword evidence="5" id="KW-0808">Transferase</keyword>
<feature type="domain" description="Histidine kinase" evidence="9">
    <location>
        <begin position="323"/>
        <end position="516"/>
    </location>
</feature>
<accession>A0ABY3RGT0</accession>
<keyword evidence="7" id="KW-0902">Two-component regulatory system</keyword>
<evidence type="ECO:0000313" key="12">
    <source>
        <dbReference type="Proteomes" id="UP001431010"/>
    </source>
</evidence>
<proteinExistence type="predicted"/>
<dbReference type="PANTHER" id="PTHR24421:SF58">
    <property type="entry name" value="SIGNAL TRANSDUCTION HISTIDINE-PROTEIN KINASE_PHOSPHATASE UHPB"/>
    <property type="match status" value="1"/>
</dbReference>
<dbReference type="CDD" id="cd16917">
    <property type="entry name" value="HATPase_UhpB-NarQ-NarX-like"/>
    <property type="match status" value="1"/>
</dbReference>
<evidence type="ECO:0000313" key="11">
    <source>
        <dbReference type="EMBL" id="UFZ06685.1"/>
    </source>
</evidence>
<dbReference type="InterPro" id="IPR050482">
    <property type="entry name" value="Sensor_HK_TwoCompSys"/>
</dbReference>
<dbReference type="InterPro" id="IPR011712">
    <property type="entry name" value="Sig_transdc_His_kin_sub3_dim/P"/>
</dbReference>
<dbReference type="InterPro" id="IPR005467">
    <property type="entry name" value="His_kinase_dom"/>
</dbReference>
<keyword evidence="8" id="KW-0812">Transmembrane</keyword>
<evidence type="ECO:0000256" key="2">
    <source>
        <dbReference type="ARBA" id="ARBA00004370"/>
    </source>
</evidence>
<reference evidence="11" key="1">
    <citation type="journal article" date="2024" name="Antonie Van Leeuwenhoek">
        <title>Bradyrhizobium ontarionense sp. nov., a novel bacterial symbiont isolated from Aeschynomene indica (Indian jointvetch), harbours photosynthesis, nitrogen fixation and nitrous oxide (N2O) reductase genes.</title>
        <authorList>
            <person name="Bromfield E.S.P."/>
            <person name="Cloutier S."/>
        </authorList>
    </citation>
    <scope>NUCLEOTIDE SEQUENCE</scope>
    <source>
        <strain evidence="11">A19</strain>
    </source>
</reference>
<sequence length="516" mass="55023">MNSRWARHAGEPVREVKQSRGTASKDICLEGFGKIARSALAAVHLLGGAPARCYAAATAFGDDRMRLVLQLIARLALIVLLCLAAAAVWVTVDAYRSVDRATATSADRVSQALEALYWRELLLRSNRSRDHLVPLPDWRTTETMKLIAPGICVRFKPEAAFEKPLCGQNKGLGAAPPRWFSGLVETVLGDHAAVAQPISARATTAGTVSAIADPDAAIQLAWQRIQDSFGVALAMAIAIGVLASLAIAHALAPARSIVSALQRMAEGDHRPALPRFRSMELAMIGRAVGELGDRLAQSNEQRAALTERLLDIRDEERRALARELHDEFGQNLTAILAFASTIESAGARRNDQVAQDARMITQSVSHLMACLRGTLSRLRRPLTEELGLAAGLIALTENCQHAARPAIRLDLQGDLADIQGPVAVTAYRMAQECLTNALRHTDASEVSLRVERRYGPDSALLISIEDDGGGDATLLAQSTGLGLTGIRERIAAVGGSLSIGPAARGLSVTATIPLAA</sequence>
<dbReference type="EC" id="2.7.13.3" evidence="3"/>